<dbReference type="EMBL" id="OX465086">
    <property type="protein sequence ID" value="CAI9263767.1"/>
    <property type="molecule type" value="Genomic_DNA"/>
</dbReference>
<protein>
    <submittedName>
        <fullName evidence="1">Uncharacterized protein</fullName>
    </submittedName>
</protein>
<sequence length="126" mass="14242">MWLSSSSKAKVVVIKSQLRSLPKYQEDQEHLERVLSGGITFLSFSSIDTTVSSFFHSPAFNNPLRFLLPLLGILNYAKILQFGSPSSSIKKKSTSLSLLISRLSPNRRHPSNEDDWSSNRFLEIEN</sequence>
<reference evidence="1" key="1">
    <citation type="submission" date="2023-04" db="EMBL/GenBank/DDBJ databases">
        <authorList>
            <person name="Vijverberg K."/>
            <person name="Xiong W."/>
            <person name="Schranz E."/>
        </authorList>
    </citation>
    <scope>NUCLEOTIDE SEQUENCE</scope>
</reference>
<dbReference type="Proteomes" id="UP001177003">
    <property type="component" value="Chromosome 0"/>
</dbReference>
<evidence type="ECO:0000313" key="1">
    <source>
        <dbReference type="EMBL" id="CAI9263767.1"/>
    </source>
</evidence>
<evidence type="ECO:0000313" key="2">
    <source>
        <dbReference type="Proteomes" id="UP001177003"/>
    </source>
</evidence>
<name>A0AA35VIT9_LACSI</name>
<organism evidence="1 2">
    <name type="scientific">Lactuca saligna</name>
    <name type="common">Willowleaf lettuce</name>
    <dbReference type="NCBI Taxonomy" id="75948"/>
    <lineage>
        <taxon>Eukaryota</taxon>
        <taxon>Viridiplantae</taxon>
        <taxon>Streptophyta</taxon>
        <taxon>Embryophyta</taxon>
        <taxon>Tracheophyta</taxon>
        <taxon>Spermatophyta</taxon>
        <taxon>Magnoliopsida</taxon>
        <taxon>eudicotyledons</taxon>
        <taxon>Gunneridae</taxon>
        <taxon>Pentapetalae</taxon>
        <taxon>asterids</taxon>
        <taxon>campanulids</taxon>
        <taxon>Asterales</taxon>
        <taxon>Asteraceae</taxon>
        <taxon>Cichorioideae</taxon>
        <taxon>Cichorieae</taxon>
        <taxon>Lactucinae</taxon>
        <taxon>Lactuca</taxon>
    </lineage>
</organism>
<accession>A0AA35VIT9</accession>
<dbReference type="AlphaFoldDB" id="A0AA35VIT9"/>
<gene>
    <name evidence="1" type="ORF">LSALG_LOCUS4444</name>
</gene>
<keyword evidence="2" id="KW-1185">Reference proteome</keyword>
<proteinExistence type="predicted"/>